<dbReference type="EMBL" id="SVNY01000005">
    <property type="protein sequence ID" value="MBE6834014.1"/>
    <property type="molecule type" value="Genomic_DNA"/>
</dbReference>
<evidence type="ECO:0000256" key="2">
    <source>
        <dbReference type="ARBA" id="ARBA00022448"/>
    </source>
</evidence>
<evidence type="ECO:0000256" key="3">
    <source>
        <dbReference type="ARBA" id="ARBA00022475"/>
    </source>
</evidence>
<feature type="coiled-coil region" evidence="9">
    <location>
        <begin position="185"/>
        <end position="212"/>
    </location>
</feature>
<evidence type="ECO:0000313" key="14">
    <source>
        <dbReference type="Proteomes" id="UP000754750"/>
    </source>
</evidence>
<evidence type="ECO:0000313" key="13">
    <source>
        <dbReference type="EMBL" id="MBE6834014.1"/>
    </source>
</evidence>
<evidence type="ECO:0000259" key="11">
    <source>
        <dbReference type="PROSITE" id="PS50893"/>
    </source>
</evidence>
<dbReference type="RefSeq" id="WP_326840641.1">
    <property type="nucleotide sequence ID" value="NZ_SVNY01000005.1"/>
</dbReference>
<feature type="transmembrane region" description="Helical" evidence="10">
    <location>
        <begin position="163"/>
        <end position="183"/>
    </location>
</feature>
<dbReference type="InterPro" id="IPR027417">
    <property type="entry name" value="P-loop_NTPase"/>
</dbReference>
<dbReference type="Pfam" id="PF00005">
    <property type="entry name" value="ABC_tran"/>
    <property type="match status" value="1"/>
</dbReference>
<organism evidence="13 14">
    <name type="scientific">Faecalispora sporosphaeroides</name>
    <dbReference type="NCBI Taxonomy" id="1549"/>
    <lineage>
        <taxon>Bacteria</taxon>
        <taxon>Bacillati</taxon>
        <taxon>Bacillota</taxon>
        <taxon>Clostridia</taxon>
        <taxon>Eubacteriales</taxon>
        <taxon>Oscillospiraceae</taxon>
        <taxon>Faecalispora</taxon>
    </lineage>
</organism>
<dbReference type="SUPFAM" id="SSF90123">
    <property type="entry name" value="ABC transporter transmembrane region"/>
    <property type="match status" value="1"/>
</dbReference>
<evidence type="ECO:0000259" key="12">
    <source>
        <dbReference type="PROSITE" id="PS50929"/>
    </source>
</evidence>
<name>A0A928Q339_9FIRM</name>
<dbReference type="SMART" id="SM00382">
    <property type="entry name" value="AAA"/>
    <property type="match status" value="1"/>
</dbReference>
<evidence type="ECO:0000256" key="5">
    <source>
        <dbReference type="ARBA" id="ARBA00022741"/>
    </source>
</evidence>
<dbReference type="SUPFAM" id="SSF52540">
    <property type="entry name" value="P-loop containing nucleoside triphosphate hydrolases"/>
    <property type="match status" value="1"/>
</dbReference>
<gene>
    <name evidence="13" type="ORF">E7512_10660</name>
</gene>
<dbReference type="GO" id="GO:0034040">
    <property type="term" value="F:ATPase-coupled lipid transmembrane transporter activity"/>
    <property type="evidence" value="ECO:0007669"/>
    <property type="project" value="TreeGrafter"/>
</dbReference>
<dbReference type="InterPro" id="IPR017871">
    <property type="entry name" value="ABC_transporter-like_CS"/>
</dbReference>
<evidence type="ECO:0000256" key="10">
    <source>
        <dbReference type="SAM" id="Phobius"/>
    </source>
</evidence>
<evidence type="ECO:0000256" key="9">
    <source>
        <dbReference type="SAM" id="Coils"/>
    </source>
</evidence>
<feature type="transmembrane region" description="Helical" evidence="10">
    <location>
        <begin position="251"/>
        <end position="273"/>
    </location>
</feature>
<feature type="domain" description="ABC transmembrane type-1" evidence="12">
    <location>
        <begin position="26"/>
        <end position="276"/>
    </location>
</feature>
<dbReference type="InterPro" id="IPR039421">
    <property type="entry name" value="Type_1_exporter"/>
</dbReference>
<dbReference type="Proteomes" id="UP000754750">
    <property type="component" value="Unassembled WGS sequence"/>
</dbReference>
<feature type="transmembrane region" description="Helical" evidence="10">
    <location>
        <begin position="285"/>
        <end position="303"/>
    </location>
</feature>
<dbReference type="InterPro" id="IPR036640">
    <property type="entry name" value="ABC1_TM_sf"/>
</dbReference>
<dbReference type="GO" id="GO:0016887">
    <property type="term" value="F:ATP hydrolysis activity"/>
    <property type="evidence" value="ECO:0007669"/>
    <property type="project" value="InterPro"/>
</dbReference>
<keyword evidence="3" id="KW-1003">Cell membrane</keyword>
<protein>
    <submittedName>
        <fullName evidence="13">ABC transporter ATP-binding protein</fullName>
    </submittedName>
</protein>
<keyword evidence="7 10" id="KW-1133">Transmembrane helix</keyword>
<dbReference type="Gene3D" id="3.40.50.300">
    <property type="entry name" value="P-loop containing nucleotide triphosphate hydrolases"/>
    <property type="match status" value="1"/>
</dbReference>
<dbReference type="InterPro" id="IPR011527">
    <property type="entry name" value="ABC1_TM_dom"/>
</dbReference>
<dbReference type="Gene3D" id="1.20.1560.10">
    <property type="entry name" value="ABC transporter type 1, transmembrane domain"/>
    <property type="match status" value="1"/>
</dbReference>
<dbReference type="GO" id="GO:0005524">
    <property type="term" value="F:ATP binding"/>
    <property type="evidence" value="ECO:0007669"/>
    <property type="project" value="UniProtKB-KW"/>
</dbReference>
<reference evidence="13" key="1">
    <citation type="submission" date="2019-04" db="EMBL/GenBank/DDBJ databases">
        <title>Evolution of Biomass-Degrading Anaerobic Consortia Revealed by Metagenomics.</title>
        <authorList>
            <person name="Peng X."/>
        </authorList>
    </citation>
    <scope>NUCLEOTIDE SEQUENCE</scope>
    <source>
        <strain evidence="13">SIG551</strain>
    </source>
</reference>
<dbReference type="PANTHER" id="PTHR24221">
    <property type="entry name" value="ATP-BINDING CASSETTE SUB-FAMILY B"/>
    <property type="match status" value="1"/>
</dbReference>
<evidence type="ECO:0000256" key="6">
    <source>
        <dbReference type="ARBA" id="ARBA00022840"/>
    </source>
</evidence>
<comment type="caution">
    <text evidence="13">The sequence shown here is derived from an EMBL/GenBank/DDBJ whole genome shotgun (WGS) entry which is preliminary data.</text>
</comment>
<dbReference type="GO" id="GO:0140359">
    <property type="term" value="F:ABC-type transporter activity"/>
    <property type="evidence" value="ECO:0007669"/>
    <property type="project" value="InterPro"/>
</dbReference>
<keyword evidence="6 13" id="KW-0067">ATP-binding</keyword>
<feature type="transmembrane region" description="Helical" evidence="10">
    <location>
        <begin position="20"/>
        <end position="46"/>
    </location>
</feature>
<keyword evidence="4 10" id="KW-0812">Transmembrane</keyword>
<keyword evidence="9" id="KW-0175">Coiled coil</keyword>
<keyword evidence="8 10" id="KW-0472">Membrane</keyword>
<dbReference type="InterPro" id="IPR003439">
    <property type="entry name" value="ABC_transporter-like_ATP-bd"/>
</dbReference>
<feature type="transmembrane region" description="Helical" evidence="10">
    <location>
        <begin position="66"/>
        <end position="90"/>
    </location>
</feature>
<dbReference type="PROSITE" id="PS00211">
    <property type="entry name" value="ABC_TRANSPORTER_1"/>
    <property type="match status" value="1"/>
</dbReference>
<sequence length="593" mass="65102">MKQQSSISQLFQYAGKFRYLTIASWILSAVSALMALVPFVYIWAIIKEVLDVAPNFSSAQGLAHNGWMAVLFAYLSLFVYVCGLMCSHISAFRIAANIRSKAMHHIVTLPLGFMGGFGSGKMRKIINESSAATETYLAHQLPDKAGAIATPIGLLGLLFFFDWRLGLLSIVPVILAFVIMSRMTGEKMQQKMKEYQNALEDMSNEAVEYVRGVPVVKTFGQTVFSFKRFKAAIDNYGKWVISYTKQLRLPMMAYTTAINGVFAFLIGAGIYFTQGGVTNTFLINLIFYIIITPVISITLTKIMHSSENQMIVKDALERIDSVLNIQPLAEETEHPLHSKNASVELQNVCFSYDGTHRAVDGVSLKIEQGKTVALVGPSGGGKSTLAALIARFFDVGEGSILIGGADIRKIPKAELMKTVSFVFQDSRLLKASILDNVRLAKPDASREEVMKALTAAQCMDIIEKMPAGLDTIVGTKGVFLSGGEQQRIAIARVMLKNSPVVILDEATAFADPDNESRVQAAFAELSKQKTVIMIAHRLTTVVGVDEIFVLKDGKILQNGTHQQLLAQGGLYTEMWNNYQTSVKWKVGKEAVSC</sequence>
<dbReference type="PANTHER" id="PTHR24221:SF397">
    <property type="entry name" value="ABC TRANSPORTER, ATP-BINDING TRANSMEMBRANE PROTEIN"/>
    <property type="match status" value="1"/>
</dbReference>
<dbReference type="PROSITE" id="PS50929">
    <property type="entry name" value="ABC_TM1F"/>
    <property type="match status" value="1"/>
</dbReference>
<dbReference type="InterPro" id="IPR003593">
    <property type="entry name" value="AAA+_ATPase"/>
</dbReference>
<evidence type="ECO:0000256" key="1">
    <source>
        <dbReference type="ARBA" id="ARBA00004651"/>
    </source>
</evidence>
<proteinExistence type="predicted"/>
<feature type="domain" description="ABC transporter" evidence="11">
    <location>
        <begin position="343"/>
        <end position="577"/>
    </location>
</feature>
<keyword evidence="5" id="KW-0547">Nucleotide-binding</keyword>
<dbReference type="PROSITE" id="PS50893">
    <property type="entry name" value="ABC_TRANSPORTER_2"/>
    <property type="match status" value="1"/>
</dbReference>
<accession>A0A928Q339</accession>
<dbReference type="FunFam" id="3.40.50.300:FF:000221">
    <property type="entry name" value="Multidrug ABC transporter ATP-binding protein"/>
    <property type="match status" value="1"/>
</dbReference>
<evidence type="ECO:0000256" key="7">
    <source>
        <dbReference type="ARBA" id="ARBA00022989"/>
    </source>
</evidence>
<dbReference type="GO" id="GO:0005886">
    <property type="term" value="C:plasma membrane"/>
    <property type="evidence" value="ECO:0007669"/>
    <property type="project" value="UniProtKB-SubCell"/>
</dbReference>
<evidence type="ECO:0000256" key="4">
    <source>
        <dbReference type="ARBA" id="ARBA00022692"/>
    </source>
</evidence>
<dbReference type="Pfam" id="PF00664">
    <property type="entry name" value="ABC_membrane"/>
    <property type="match status" value="1"/>
</dbReference>
<dbReference type="AlphaFoldDB" id="A0A928Q339"/>
<comment type="subcellular location">
    <subcellularLocation>
        <location evidence="1">Cell membrane</location>
        <topology evidence="1">Multi-pass membrane protein</topology>
    </subcellularLocation>
</comment>
<evidence type="ECO:0000256" key="8">
    <source>
        <dbReference type="ARBA" id="ARBA00023136"/>
    </source>
</evidence>
<keyword evidence="2" id="KW-0813">Transport</keyword>